<evidence type="ECO:0000313" key="5">
    <source>
        <dbReference type="Proteomes" id="UP001138997"/>
    </source>
</evidence>
<keyword evidence="2" id="KW-0456">Lyase</keyword>
<dbReference type="GO" id="GO:0019323">
    <property type="term" value="P:pentose catabolic process"/>
    <property type="evidence" value="ECO:0007669"/>
    <property type="project" value="TreeGrafter"/>
</dbReference>
<reference evidence="4" key="1">
    <citation type="submission" date="2021-11" db="EMBL/GenBank/DDBJ databases">
        <title>Streptomyces corallinus and Kineosporia corallina sp. nov., two new coral-derived marine actinobacteria.</title>
        <authorList>
            <person name="Buangrab K."/>
            <person name="Sutthacheep M."/>
            <person name="Yeemin T."/>
            <person name="Harunari E."/>
            <person name="Igarashi Y."/>
            <person name="Sripreechasak P."/>
            <person name="Kanchanasin P."/>
            <person name="Tanasupawat S."/>
            <person name="Phongsopitanun W."/>
        </authorList>
    </citation>
    <scope>NUCLEOTIDE SEQUENCE</scope>
    <source>
        <strain evidence="4">JCM 31032</strain>
    </source>
</reference>
<dbReference type="AlphaFoldDB" id="A0A9X1NCW7"/>
<protein>
    <submittedName>
        <fullName evidence="4">Class II aldolase/adducin family protein</fullName>
    </submittedName>
</protein>
<evidence type="ECO:0000256" key="2">
    <source>
        <dbReference type="ARBA" id="ARBA00023239"/>
    </source>
</evidence>
<organism evidence="4 5">
    <name type="scientific">Kineosporia babensis</name>
    <dbReference type="NCBI Taxonomy" id="499548"/>
    <lineage>
        <taxon>Bacteria</taxon>
        <taxon>Bacillati</taxon>
        <taxon>Actinomycetota</taxon>
        <taxon>Actinomycetes</taxon>
        <taxon>Kineosporiales</taxon>
        <taxon>Kineosporiaceae</taxon>
        <taxon>Kineosporia</taxon>
    </lineage>
</organism>
<dbReference type="InterPro" id="IPR036409">
    <property type="entry name" value="Aldolase_II/adducin_N_sf"/>
</dbReference>
<dbReference type="Gene3D" id="3.40.225.10">
    <property type="entry name" value="Class II aldolase/adducin N-terminal domain"/>
    <property type="match status" value="1"/>
</dbReference>
<evidence type="ECO:0000259" key="3">
    <source>
        <dbReference type="SMART" id="SM01007"/>
    </source>
</evidence>
<sequence length="216" mass="23093">MSRSMAQARTALVATGRELVDLGLSPGTSGNISVRVGDRMLITPTNESMGSLQEDRLAELDLAGNHLSGPRPSKEFTLHRAFYRRSPEARAVVHLHSVNAVACACLEPWSEVSAIGPITPYFVMRVGQTPLIGYAPPGDIAQADELEARDQPFRAALLANHGSVVAHTDLASAVNTAVELEEACKLAVLTAGRSPRMLSHEQAVELAVKYGSPWST</sequence>
<dbReference type="InterPro" id="IPR001303">
    <property type="entry name" value="Aldolase_II/adducin_N"/>
</dbReference>
<gene>
    <name evidence="4" type="ORF">LR394_10930</name>
</gene>
<dbReference type="SMART" id="SM01007">
    <property type="entry name" value="Aldolase_II"/>
    <property type="match status" value="1"/>
</dbReference>
<dbReference type="Pfam" id="PF00596">
    <property type="entry name" value="Aldolase_II"/>
    <property type="match status" value="1"/>
</dbReference>
<dbReference type="GO" id="GO:0016832">
    <property type="term" value="F:aldehyde-lyase activity"/>
    <property type="evidence" value="ECO:0007669"/>
    <property type="project" value="TreeGrafter"/>
</dbReference>
<dbReference type="SUPFAM" id="SSF53639">
    <property type="entry name" value="AraD/HMP-PK domain-like"/>
    <property type="match status" value="1"/>
</dbReference>
<dbReference type="PANTHER" id="PTHR22789:SF0">
    <property type="entry name" value="3-OXO-TETRONATE 4-PHOSPHATE DECARBOXYLASE-RELATED"/>
    <property type="match status" value="1"/>
</dbReference>
<dbReference type="GO" id="GO:0046872">
    <property type="term" value="F:metal ion binding"/>
    <property type="evidence" value="ECO:0007669"/>
    <property type="project" value="UniProtKB-KW"/>
</dbReference>
<dbReference type="InterPro" id="IPR050197">
    <property type="entry name" value="Aldolase_class_II_sugar_metab"/>
</dbReference>
<feature type="domain" description="Class II aldolase/adducin N-terminal" evidence="3">
    <location>
        <begin position="10"/>
        <end position="188"/>
    </location>
</feature>
<keyword evidence="5" id="KW-1185">Reference proteome</keyword>
<comment type="caution">
    <text evidence="4">The sequence shown here is derived from an EMBL/GenBank/DDBJ whole genome shotgun (WGS) entry which is preliminary data.</text>
</comment>
<evidence type="ECO:0000256" key="1">
    <source>
        <dbReference type="ARBA" id="ARBA00022723"/>
    </source>
</evidence>
<dbReference type="EMBL" id="JAJOMB010000004">
    <property type="protein sequence ID" value="MCD5311415.1"/>
    <property type="molecule type" value="Genomic_DNA"/>
</dbReference>
<dbReference type="PANTHER" id="PTHR22789">
    <property type="entry name" value="FUCULOSE PHOSPHATE ALDOLASE"/>
    <property type="match status" value="1"/>
</dbReference>
<dbReference type="Proteomes" id="UP001138997">
    <property type="component" value="Unassembled WGS sequence"/>
</dbReference>
<dbReference type="GO" id="GO:0005829">
    <property type="term" value="C:cytosol"/>
    <property type="evidence" value="ECO:0007669"/>
    <property type="project" value="TreeGrafter"/>
</dbReference>
<proteinExistence type="predicted"/>
<keyword evidence="1" id="KW-0479">Metal-binding</keyword>
<evidence type="ECO:0000313" key="4">
    <source>
        <dbReference type="EMBL" id="MCD5311415.1"/>
    </source>
</evidence>
<name>A0A9X1NCW7_9ACTN</name>
<accession>A0A9X1NCW7</accession>